<evidence type="ECO:0000256" key="2">
    <source>
        <dbReference type="ARBA" id="ARBA00005169"/>
    </source>
</evidence>
<comment type="catalytic activity">
    <reaction evidence="1">
        <text>1-(5-phospho-beta-D-ribosyl)-5'-AMP + H2O = 1-(5-phospho-beta-D-ribosyl)-5-[(5-phospho-beta-D-ribosylamino)methylideneamino]imidazole-4-carboxamide</text>
        <dbReference type="Rhea" id="RHEA:20049"/>
        <dbReference type="ChEBI" id="CHEBI:15377"/>
        <dbReference type="ChEBI" id="CHEBI:58435"/>
        <dbReference type="ChEBI" id="CHEBI:59457"/>
        <dbReference type="EC" id="3.5.4.19"/>
    </reaction>
</comment>
<name>A0A3B0UQW9_9ZZZZ</name>
<evidence type="ECO:0000256" key="1">
    <source>
        <dbReference type="ARBA" id="ARBA00000024"/>
    </source>
</evidence>
<accession>A0A3B0UQW9</accession>
<dbReference type="UniPathway" id="UPA00031">
    <property type="reaction ID" value="UER00008"/>
</dbReference>
<dbReference type="EC" id="3.5.4.19" evidence="3"/>
<evidence type="ECO:0000256" key="3">
    <source>
        <dbReference type="ARBA" id="ARBA00012721"/>
    </source>
</evidence>
<dbReference type="GO" id="GO:0004635">
    <property type="term" value="F:phosphoribosyl-AMP cyclohydrolase activity"/>
    <property type="evidence" value="ECO:0007669"/>
    <property type="project" value="UniProtKB-EC"/>
</dbReference>
<keyword evidence="5 8" id="KW-0378">Hydrolase</keyword>
<dbReference type="Gene3D" id="3.10.20.810">
    <property type="entry name" value="Phosphoribosyl-AMP cyclohydrolase"/>
    <property type="match status" value="1"/>
</dbReference>
<proteinExistence type="predicted"/>
<evidence type="ECO:0000256" key="6">
    <source>
        <dbReference type="ARBA" id="ARBA00023102"/>
    </source>
</evidence>
<organism evidence="8">
    <name type="scientific">hydrothermal vent metagenome</name>
    <dbReference type="NCBI Taxonomy" id="652676"/>
    <lineage>
        <taxon>unclassified sequences</taxon>
        <taxon>metagenomes</taxon>
        <taxon>ecological metagenomes</taxon>
    </lineage>
</organism>
<dbReference type="EMBL" id="UOEU01000437">
    <property type="protein sequence ID" value="VAW33278.1"/>
    <property type="molecule type" value="Genomic_DNA"/>
</dbReference>
<dbReference type="PANTHER" id="PTHR42945:SF1">
    <property type="entry name" value="HISTIDINE BIOSYNTHESIS BIFUNCTIONAL PROTEIN HIS7"/>
    <property type="match status" value="1"/>
</dbReference>
<keyword evidence="4" id="KW-0028">Amino-acid biosynthesis</keyword>
<dbReference type="Pfam" id="PF01502">
    <property type="entry name" value="PRA-CH"/>
    <property type="match status" value="1"/>
</dbReference>
<protein>
    <recommendedName>
        <fullName evidence="3">phosphoribosyl-AMP cyclohydrolase</fullName>
        <ecNumber evidence="3">3.5.4.19</ecNumber>
    </recommendedName>
</protein>
<comment type="pathway">
    <text evidence="2">Amino-acid biosynthesis; L-histidine biosynthesis; L-histidine from 5-phospho-alpha-D-ribose 1-diphosphate: step 3/9.</text>
</comment>
<evidence type="ECO:0000256" key="4">
    <source>
        <dbReference type="ARBA" id="ARBA00022605"/>
    </source>
</evidence>
<dbReference type="InterPro" id="IPR002496">
    <property type="entry name" value="PRib_AMP_CycHydrolase_dom"/>
</dbReference>
<feature type="domain" description="Phosphoribosyl-AMP cyclohydrolase" evidence="7">
    <location>
        <begin position="35"/>
        <end position="75"/>
    </location>
</feature>
<dbReference type="GO" id="GO:0000105">
    <property type="term" value="P:L-histidine biosynthetic process"/>
    <property type="evidence" value="ECO:0007669"/>
    <property type="project" value="UniProtKB-UniPathway"/>
</dbReference>
<keyword evidence="6" id="KW-0368">Histidine biosynthesis</keyword>
<evidence type="ECO:0000313" key="8">
    <source>
        <dbReference type="EMBL" id="VAW33278.1"/>
    </source>
</evidence>
<sequence length="83" mass="9696">MKQGNLQFRIDDLRFDERGLITAVIQNNTTRDVPMVAWMNEEALKLTQETGQAHFWSHSRQELWHKGGTSGNVQHDPQHSRRL</sequence>
<evidence type="ECO:0000259" key="7">
    <source>
        <dbReference type="Pfam" id="PF01502"/>
    </source>
</evidence>
<dbReference type="AlphaFoldDB" id="A0A3B0UQW9"/>
<dbReference type="PANTHER" id="PTHR42945">
    <property type="entry name" value="HISTIDINE BIOSYNTHESIS BIFUNCTIONAL PROTEIN"/>
    <property type="match status" value="1"/>
</dbReference>
<evidence type="ECO:0000256" key="5">
    <source>
        <dbReference type="ARBA" id="ARBA00022801"/>
    </source>
</evidence>
<reference evidence="8" key="1">
    <citation type="submission" date="2018-06" db="EMBL/GenBank/DDBJ databases">
        <authorList>
            <person name="Zhirakovskaya E."/>
        </authorList>
    </citation>
    <scope>NUCLEOTIDE SEQUENCE</scope>
</reference>
<gene>
    <name evidence="8" type="ORF">MNBD_CHLOROFLEXI01-5124</name>
</gene>
<dbReference type="SUPFAM" id="SSF141734">
    <property type="entry name" value="HisI-like"/>
    <property type="match status" value="1"/>
</dbReference>
<dbReference type="InterPro" id="IPR038019">
    <property type="entry name" value="PRib_AMP_CycHydrolase_sf"/>
</dbReference>